<sequence>MVEHNGYNPLFVPKSHRITITNKTNTRWLPVVGNRLYRAIANLNEVVNFVKKTYPHIPVNVIEWHKVPFPEQIAMMLNTTIFITPCGGASMIAPFLPHGASAIIMDYYVSKVDIFHFKKGASASMDGFFHNHFPHFRKIYYQVYGPQDYVFDYEGATNTRDDASILVNLTRLHLLMETAMDWRF</sequence>
<evidence type="ECO:0000313" key="2">
    <source>
        <dbReference type="EMBL" id="CAF1465014.1"/>
    </source>
</evidence>
<accession>A0A815QNY0</accession>
<dbReference type="Proteomes" id="UP000663832">
    <property type="component" value="Unassembled WGS sequence"/>
</dbReference>
<evidence type="ECO:0000259" key="1">
    <source>
        <dbReference type="Pfam" id="PF04577"/>
    </source>
</evidence>
<organism evidence="2 5">
    <name type="scientific">Adineta steineri</name>
    <dbReference type="NCBI Taxonomy" id="433720"/>
    <lineage>
        <taxon>Eukaryota</taxon>
        <taxon>Metazoa</taxon>
        <taxon>Spiralia</taxon>
        <taxon>Gnathifera</taxon>
        <taxon>Rotifera</taxon>
        <taxon>Eurotatoria</taxon>
        <taxon>Bdelloidea</taxon>
        <taxon>Adinetida</taxon>
        <taxon>Adinetidae</taxon>
        <taxon>Adineta</taxon>
    </lineage>
</organism>
<gene>
    <name evidence="2" type="ORF">BJG266_LOCUS41192</name>
    <name evidence="3" type="ORF">QVE165_LOCUS58059</name>
</gene>
<protein>
    <recommendedName>
        <fullName evidence="1">Glycosyltransferase 61 catalytic domain-containing protein</fullName>
    </recommendedName>
</protein>
<dbReference type="Proteomes" id="UP000663877">
    <property type="component" value="Unassembled WGS sequence"/>
</dbReference>
<dbReference type="GO" id="GO:0016757">
    <property type="term" value="F:glycosyltransferase activity"/>
    <property type="evidence" value="ECO:0007669"/>
    <property type="project" value="InterPro"/>
</dbReference>
<evidence type="ECO:0000313" key="5">
    <source>
        <dbReference type="Proteomes" id="UP000663877"/>
    </source>
</evidence>
<dbReference type="OrthoDB" id="529273at2759"/>
<dbReference type="InterPro" id="IPR049625">
    <property type="entry name" value="Glyco_transf_61_cat"/>
</dbReference>
<comment type="caution">
    <text evidence="2">The sequence shown here is derived from an EMBL/GenBank/DDBJ whole genome shotgun (WGS) entry which is preliminary data.</text>
</comment>
<evidence type="ECO:0000313" key="4">
    <source>
        <dbReference type="Proteomes" id="UP000663832"/>
    </source>
</evidence>
<dbReference type="EMBL" id="CAJNOI010002231">
    <property type="protein sequence ID" value="CAF1465014.1"/>
    <property type="molecule type" value="Genomic_DNA"/>
</dbReference>
<dbReference type="EMBL" id="CAJNOM010002550">
    <property type="protein sequence ID" value="CAF1634217.1"/>
    <property type="molecule type" value="Genomic_DNA"/>
</dbReference>
<dbReference type="AlphaFoldDB" id="A0A815QNY0"/>
<dbReference type="Pfam" id="PF04577">
    <property type="entry name" value="Glyco_transf_61"/>
    <property type="match status" value="1"/>
</dbReference>
<feature type="domain" description="Glycosyltransferase 61 catalytic" evidence="1">
    <location>
        <begin position="19"/>
        <end position="102"/>
    </location>
</feature>
<proteinExistence type="predicted"/>
<reference evidence="2" key="1">
    <citation type="submission" date="2021-02" db="EMBL/GenBank/DDBJ databases">
        <authorList>
            <person name="Nowell W R."/>
        </authorList>
    </citation>
    <scope>NUCLEOTIDE SEQUENCE</scope>
</reference>
<evidence type="ECO:0000313" key="3">
    <source>
        <dbReference type="EMBL" id="CAF1634217.1"/>
    </source>
</evidence>
<name>A0A815QNY0_9BILA</name>
<keyword evidence="4" id="KW-1185">Reference proteome</keyword>